<evidence type="ECO:0000256" key="6">
    <source>
        <dbReference type="ARBA" id="ARBA00023136"/>
    </source>
</evidence>
<evidence type="ECO:0000259" key="8">
    <source>
        <dbReference type="Pfam" id="PF13839"/>
    </source>
</evidence>
<keyword evidence="3 7" id="KW-0812">Transmembrane</keyword>
<reference evidence="10" key="1">
    <citation type="submission" date="2022-12" db="EMBL/GenBank/DDBJ databases">
        <title>Draft genome assemblies for two species of Escallonia (Escalloniales).</title>
        <authorList>
            <person name="Chanderbali A."/>
            <person name="Dervinis C."/>
            <person name="Anghel I."/>
            <person name="Soltis D."/>
            <person name="Soltis P."/>
            <person name="Zapata F."/>
        </authorList>
    </citation>
    <scope>NUCLEOTIDE SEQUENCE</scope>
    <source>
        <strain evidence="10">UCBG64.0493</strain>
        <tissue evidence="10">Leaf</tissue>
    </source>
</reference>
<proteinExistence type="inferred from homology"/>
<dbReference type="GO" id="GO:0005794">
    <property type="term" value="C:Golgi apparatus"/>
    <property type="evidence" value="ECO:0007669"/>
    <property type="project" value="TreeGrafter"/>
</dbReference>
<organism evidence="10 11">
    <name type="scientific">Escallonia herrerae</name>
    <dbReference type="NCBI Taxonomy" id="1293975"/>
    <lineage>
        <taxon>Eukaryota</taxon>
        <taxon>Viridiplantae</taxon>
        <taxon>Streptophyta</taxon>
        <taxon>Embryophyta</taxon>
        <taxon>Tracheophyta</taxon>
        <taxon>Spermatophyta</taxon>
        <taxon>Magnoliopsida</taxon>
        <taxon>eudicotyledons</taxon>
        <taxon>Gunneridae</taxon>
        <taxon>Pentapetalae</taxon>
        <taxon>asterids</taxon>
        <taxon>campanulids</taxon>
        <taxon>Escalloniales</taxon>
        <taxon>Escalloniaceae</taxon>
        <taxon>Escallonia</taxon>
    </lineage>
</organism>
<accession>A0AA88WZG7</accession>
<dbReference type="InterPro" id="IPR026057">
    <property type="entry name" value="TBL_C"/>
</dbReference>
<evidence type="ECO:0000256" key="7">
    <source>
        <dbReference type="SAM" id="Phobius"/>
    </source>
</evidence>
<name>A0AA88WZG7_9ASTE</name>
<dbReference type="Pfam" id="PF13839">
    <property type="entry name" value="PC-Esterase"/>
    <property type="match status" value="2"/>
</dbReference>
<comment type="caution">
    <text evidence="10">The sequence shown here is derived from an EMBL/GenBank/DDBJ whole genome shotgun (WGS) entry which is preliminary data.</text>
</comment>
<evidence type="ECO:0000256" key="2">
    <source>
        <dbReference type="ARBA" id="ARBA00007727"/>
    </source>
</evidence>
<protein>
    <recommendedName>
        <fullName evidence="12">Trichome birefringence-like N-terminal domain-containing protein</fullName>
    </recommendedName>
</protein>
<keyword evidence="4" id="KW-0735">Signal-anchor</keyword>
<evidence type="ECO:0000256" key="1">
    <source>
        <dbReference type="ARBA" id="ARBA00004167"/>
    </source>
</evidence>
<keyword evidence="5 7" id="KW-1133">Transmembrane helix</keyword>
<dbReference type="PANTHER" id="PTHR32285">
    <property type="entry name" value="PROTEIN TRICHOME BIREFRINGENCE-LIKE 9-RELATED"/>
    <property type="match status" value="1"/>
</dbReference>
<dbReference type="Pfam" id="PF14416">
    <property type="entry name" value="PMR5N"/>
    <property type="match status" value="2"/>
</dbReference>
<comment type="similarity">
    <text evidence="2">Belongs to the PC-esterase family. TBL subfamily.</text>
</comment>
<feature type="transmembrane region" description="Helical" evidence="7">
    <location>
        <begin position="20"/>
        <end position="38"/>
    </location>
</feature>
<dbReference type="PANTHER" id="PTHR32285:SF11">
    <property type="entry name" value="PROTEIN TRICHOME BIREFRINGENCE-LIKE 34"/>
    <property type="match status" value="1"/>
</dbReference>
<dbReference type="AlphaFoldDB" id="A0AA88WZG7"/>
<feature type="domain" description="Trichome birefringence-like N-terminal" evidence="9">
    <location>
        <begin position="442"/>
        <end position="495"/>
    </location>
</feature>
<dbReference type="EMBL" id="JAVXUP010000378">
    <property type="protein sequence ID" value="KAK3029480.1"/>
    <property type="molecule type" value="Genomic_DNA"/>
</dbReference>
<evidence type="ECO:0000256" key="3">
    <source>
        <dbReference type="ARBA" id="ARBA00022692"/>
    </source>
</evidence>
<dbReference type="GO" id="GO:0016413">
    <property type="term" value="F:O-acetyltransferase activity"/>
    <property type="evidence" value="ECO:0007669"/>
    <property type="project" value="InterPro"/>
</dbReference>
<dbReference type="InterPro" id="IPR025846">
    <property type="entry name" value="TBL_N"/>
</dbReference>
<evidence type="ECO:0000256" key="5">
    <source>
        <dbReference type="ARBA" id="ARBA00022989"/>
    </source>
</evidence>
<evidence type="ECO:0000259" key="9">
    <source>
        <dbReference type="Pfam" id="PF14416"/>
    </source>
</evidence>
<feature type="domain" description="Trichome birefringence-like N-terminal" evidence="9">
    <location>
        <begin position="64"/>
        <end position="117"/>
    </location>
</feature>
<evidence type="ECO:0008006" key="12">
    <source>
        <dbReference type="Google" id="ProtNLM"/>
    </source>
</evidence>
<gene>
    <name evidence="10" type="ORF">RJ639_037501</name>
</gene>
<feature type="non-terminal residue" evidence="10">
    <location>
        <position position="1"/>
    </location>
</feature>
<dbReference type="GO" id="GO:0016020">
    <property type="term" value="C:membrane"/>
    <property type="evidence" value="ECO:0007669"/>
    <property type="project" value="UniProtKB-SubCell"/>
</dbReference>
<dbReference type="InterPro" id="IPR029962">
    <property type="entry name" value="TBL"/>
</dbReference>
<keyword evidence="11" id="KW-1185">Reference proteome</keyword>
<feature type="domain" description="Trichome birefringence-like C-terminal" evidence="8">
    <location>
        <begin position="118"/>
        <end position="369"/>
    </location>
</feature>
<keyword evidence="6 7" id="KW-0472">Membrane</keyword>
<evidence type="ECO:0000313" key="11">
    <source>
        <dbReference type="Proteomes" id="UP001188597"/>
    </source>
</evidence>
<comment type="subcellular location">
    <subcellularLocation>
        <location evidence="1">Membrane</location>
        <topology evidence="1">Single-pass membrane protein</topology>
    </subcellularLocation>
</comment>
<sequence>AQQIGIVVLPGSWGSIRCSFHSLIALLVAILLAGAVYFSRDSAGLLYGDRTTLRKLRDDDSLSQCNLFSGKWVFDNKSYPLYKEKECTFMSDQLACQKFGRRDLSYQHWRWQPHHCDLPRFNATALLEGLRHKRLVFVGDSLNRGQWVSMVCLVETAIPPKLKSMHTNGSLITFKATLRLLVGPMKEYNASIEFYWAPLLVESNSDDPVAHRLPDRIVRAQSIEKHAKYWTDADVLVFNSYLWWRRPNMKVLWGSFEDSDGVYKEVEMLRSYEMAIKTWSDWLEIHINRSRTQLFFTSMSPTHERGEEWGDSRDQNCYNETEPILKEGYWGNGSDPQMMRIVEAAIDELKTRVTVAIVYQTMDITTTMTPPSQGGHKAREHHCDPAENTDKAEAAVREQYRATLRKAAQGGGGHATMYASAAKGVAKTAPLMDLTNSPLFKGCDLFSGAWVYDNGSYPIYRDKECKFMHDDLACEKYGRKDLNYQHWRWQPHACSLPRFDAKALLDRLRGKRLVFVGDSVNRNQWVSMVCLLESAIPDPKSKFKHNNGSLYSFKATEYNASIDFYWAPLLVESSADNPSRHYSEDRIIRTDSIEKHARHWSGADILVFNSYAWWRLPTLKVLNGSFDSPNSVYKEVNNLHSYEMTLRTWSDWLHANVNCSKTQLYFVSMAATHTKAQDWGLPSVQNCLNETDPVTQKGYHGSSTDPKLMSILEREISNLKSRGLEVQLLNITQLTEYRKDAHPSIYRKQWRPLPKEKLSNPSSYSDCTHWCLPGVPDVWNELLHAYILYNSYVRDSS</sequence>
<dbReference type="Proteomes" id="UP001188597">
    <property type="component" value="Unassembled WGS sequence"/>
</dbReference>
<feature type="domain" description="Trichome birefringence-like C-terminal" evidence="8">
    <location>
        <begin position="496"/>
        <end position="785"/>
    </location>
</feature>
<evidence type="ECO:0000313" key="10">
    <source>
        <dbReference type="EMBL" id="KAK3029480.1"/>
    </source>
</evidence>
<evidence type="ECO:0000256" key="4">
    <source>
        <dbReference type="ARBA" id="ARBA00022968"/>
    </source>
</evidence>